<gene>
    <name evidence="4" type="ORF">PPRIM_AZ9-3.1.T1310099</name>
</gene>
<feature type="compositionally biased region" description="Polar residues" evidence="3">
    <location>
        <begin position="82"/>
        <end position="91"/>
    </location>
</feature>
<evidence type="ECO:0000313" key="5">
    <source>
        <dbReference type="Proteomes" id="UP000688137"/>
    </source>
</evidence>
<reference evidence="4" key="1">
    <citation type="submission" date="2021-01" db="EMBL/GenBank/DDBJ databases">
        <authorList>
            <consortium name="Genoscope - CEA"/>
            <person name="William W."/>
        </authorList>
    </citation>
    <scope>NUCLEOTIDE SEQUENCE</scope>
</reference>
<comment type="caution">
    <text evidence="4">The sequence shown here is derived from an EMBL/GenBank/DDBJ whole genome shotgun (WGS) entry which is preliminary data.</text>
</comment>
<sequence length="257" mass="30058">MSEQIQEYKACWKQAVDAAEKELDQLYNQFLQNDCELLKENQQSLNQQEVMGMKNKQNQIQNEPHPLDNNSDEEEDQQDQNGHQSNIATSTTKEDFVVNQEIKRELIREVPFKDETLYIYRINYQNGDVYEGELLNDLKDGLGTYYYENGEKFDGLFSEDLIHGYGKYYFIGGHKYEGDWYQGEKSGMGILDFSTGDRYIGGFYKDAFDGDGTFEYKNGDVFKGKWKKGKKNGQGEMRYKDKRVVIGEWIDDELQPF</sequence>
<dbReference type="Proteomes" id="UP000688137">
    <property type="component" value="Unassembled WGS sequence"/>
</dbReference>
<dbReference type="SMART" id="SM00698">
    <property type="entry name" value="MORN"/>
    <property type="match status" value="5"/>
</dbReference>
<accession>A0A8S1PVI1</accession>
<keyword evidence="5" id="KW-1185">Reference proteome</keyword>
<dbReference type="EMBL" id="CAJJDM010000134">
    <property type="protein sequence ID" value="CAD8106658.1"/>
    <property type="molecule type" value="Genomic_DNA"/>
</dbReference>
<dbReference type="PANTHER" id="PTHR43215">
    <property type="entry name" value="RADIAL SPOKE HEAD 1 HOMOLOG"/>
    <property type="match status" value="1"/>
</dbReference>
<evidence type="ECO:0000256" key="2">
    <source>
        <dbReference type="SAM" id="Coils"/>
    </source>
</evidence>
<dbReference type="InterPro" id="IPR003409">
    <property type="entry name" value="MORN"/>
</dbReference>
<proteinExistence type="predicted"/>
<dbReference type="AlphaFoldDB" id="A0A8S1PVI1"/>
<keyword evidence="1" id="KW-0677">Repeat</keyword>
<evidence type="ECO:0000313" key="4">
    <source>
        <dbReference type="EMBL" id="CAD8106658.1"/>
    </source>
</evidence>
<keyword evidence="2" id="KW-0175">Coiled coil</keyword>
<evidence type="ECO:0000256" key="3">
    <source>
        <dbReference type="SAM" id="MobiDB-lite"/>
    </source>
</evidence>
<organism evidence="4 5">
    <name type="scientific">Paramecium primaurelia</name>
    <dbReference type="NCBI Taxonomy" id="5886"/>
    <lineage>
        <taxon>Eukaryota</taxon>
        <taxon>Sar</taxon>
        <taxon>Alveolata</taxon>
        <taxon>Ciliophora</taxon>
        <taxon>Intramacronucleata</taxon>
        <taxon>Oligohymenophorea</taxon>
        <taxon>Peniculida</taxon>
        <taxon>Parameciidae</taxon>
        <taxon>Paramecium</taxon>
    </lineage>
</organism>
<name>A0A8S1PVI1_PARPR</name>
<dbReference type="Pfam" id="PF02493">
    <property type="entry name" value="MORN"/>
    <property type="match status" value="5"/>
</dbReference>
<feature type="region of interest" description="Disordered" evidence="3">
    <location>
        <begin position="60"/>
        <end position="91"/>
    </location>
</feature>
<evidence type="ECO:0008006" key="6">
    <source>
        <dbReference type="Google" id="ProtNLM"/>
    </source>
</evidence>
<dbReference type="PANTHER" id="PTHR43215:SF14">
    <property type="entry name" value="RADIAL SPOKE HEAD 1 HOMOLOG"/>
    <property type="match status" value="1"/>
</dbReference>
<protein>
    <recommendedName>
        <fullName evidence="6">MORN repeat protein</fullName>
    </recommendedName>
</protein>
<dbReference type="OMA" id="QEYKACW"/>
<feature type="coiled-coil region" evidence="2">
    <location>
        <begin position="9"/>
        <end position="48"/>
    </location>
</feature>
<evidence type="ECO:0000256" key="1">
    <source>
        <dbReference type="ARBA" id="ARBA00022737"/>
    </source>
</evidence>